<feature type="transmembrane region" description="Helical" evidence="5">
    <location>
        <begin position="220"/>
        <end position="239"/>
    </location>
</feature>
<dbReference type="Proteomes" id="UP000887013">
    <property type="component" value="Unassembled WGS sequence"/>
</dbReference>
<reference evidence="7" key="1">
    <citation type="submission" date="2020-08" db="EMBL/GenBank/DDBJ databases">
        <title>Multicomponent nature underlies the extraordinary mechanical properties of spider dragline silk.</title>
        <authorList>
            <person name="Kono N."/>
            <person name="Nakamura H."/>
            <person name="Mori M."/>
            <person name="Yoshida Y."/>
            <person name="Ohtoshi R."/>
            <person name="Malay A.D."/>
            <person name="Moran D.A.P."/>
            <person name="Tomita M."/>
            <person name="Numata K."/>
            <person name="Arakawa K."/>
        </authorList>
    </citation>
    <scope>NUCLEOTIDE SEQUENCE</scope>
</reference>
<dbReference type="EMBL" id="BMAW01087746">
    <property type="protein sequence ID" value="GFS31355.1"/>
    <property type="molecule type" value="Genomic_DNA"/>
</dbReference>
<dbReference type="Gene3D" id="1.20.1250.20">
    <property type="entry name" value="MFS general substrate transporter like domains"/>
    <property type="match status" value="1"/>
</dbReference>
<feature type="transmembrane region" description="Helical" evidence="5">
    <location>
        <begin position="448"/>
        <end position="468"/>
    </location>
</feature>
<dbReference type="AlphaFoldDB" id="A0A8X6I579"/>
<proteinExistence type="predicted"/>
<feature type="transmembrane region" description="Helical" evidence="5">
    <location>
        <begin position="395"/>
        <end position="414"/>
    </location>
</feature>
<dbReference type="OrthoDB" id="2544694at2759"/>
<feature type="transmembrane region" description="Helical" evidence="5">
    <location>
        <begin position="338"/>
        <end position="355"/>
    </location>
</feature>
<evidence type="ECO:0000256" key="1">
    <source>
        <dbReference type="ARBA" id="ARBA00004141"/>
    </source>
</evidence>
<feature type="transmembrane region" description="Helical" evidence="5">
    <location>
        <begin position="195"/>
        <end position="213"/>
    </location>
</feature>
<feature type="transmembrane region" description="Helical" evidence="5">
    <location>
        <begin position="245"/>
        <end position="266"/>
    </location>
</feature>
<dbReference type="GO" id="GO:0016020">
    <property type="term" value="C:membrane"/>
    <property type="evidence" value="ECO:0007669"/>
    <property type="project" value="UniProtKB-SubCell"/>
</dbReference>
<evidence type="ECO:0000256" key="3">
    <source>
        <dbReference type="ARBA" id="ARBA00022989"/>
    </source>
</evidence>
<accession>A0A8X6I579</accession>
<evidence type="ECO:0000259" key="6">
    <source>
        <dbReference type="PROSITE" id="PS50850"/>
    </source>
</evidence>
<protein>
    <submittedName>
        <fullName evidence="7">Organic cation transporter 1</fullName>
    </submittedName>
</protein>
<name>A0A8X6I579_NEPPI</name>
<evidence type="ECO:0000313" key="7">
    <source>
        <dbReference type="EMBL" id="GFS31355.1"/>
    </source>
</evidence>
<dbReference type="PANTHER" id="PTHR24064">
    <property type="entry name" value="SOLUTE CARRIER FAMILY 22 MEMBER"/>
    <property type="match status" value="1"/>
</dbReference>
<dbReference type="InterPro" id="IPR005828">
    <property type="entry name" value="MFS_sugar_transport-like"/>
</dbReference>
<feature type="transmembrane region" description="Helical" evidence="5">
    <location>
        <begin position="480"/>
        <end position="500"/>
    </location>
</feature>
<organism evidence="7 8">
    <name type="scientific">Nephila pilipes</name>
    <name type="common">Giant wood spider</name>
    <name type="synonym">Nephila maculata</name>
    <dbReference type="NCBI Taxonomy" id="299642"/>
    <lineage>
        <taxon>Eukaryota</taxon>
        <taxon>Metazoa</taxon>
        <taxon>Ecdysozoa</taxon>
        <taxon>Arthropoda</taxon>
        <taxon>Chelicerata</taxon>
        <taxon>Arachnida</taxon>
        <taxon>Araneae</taxon>
        <taxon>Araneomorphae</taxon>
        <taxon>Entelegynae</taxon>
        <taxon>Araneoidea</taxon>
        <taxon>Nephilidae</taxon>
        <taxon>Nephila</taxon>
    </lineage>
</organism>
<dbReference type="InterPro" id="IPR036259">
    <property type="entry name" value="MFS_trans_sf"/>
</dbReference>
<keyword evidence="4 5" id="KW-0472">Membrane</keyword>
<keyword evidence="3 5" id="KW-1133">Transmembrane helix</keyword>
<feature type="domain" description="Major facilitator superfamily (MFS) profile" evidence="6">
    <location>
        <begin position="82"/>
        <end position="505"/>
    </location>
</feature>
<comment type="subcellular location">
    <subcellularLocation>
        <location evidence="1">Membrane</location>
        <topology evidence="1">Multi-pass membrane protein</topology>
    </subcellularLocation>
</comment>
<feature type="transmembrane region" description="Helical" evidence="5">
    <location>
        <begin position="367"/>
        <end position="388"/>
    </location>
</feature>
<keyword evidence="2 5" id="KW-0812">Transmembrane</keyword>
<evidence type="ECO:0000256" key="2">
    <source>
        <dbReference type="ARBA" id="ARBA00022692"/>
    </source>
</evidence>
<gene>
    <name evidence="7" type="primary">oct-1</name>
    <name evidence="7" type="ORF">NPIL_604691</name>
</gene>
<evidence type="ECO:0000256" key="5">
    <source>
        <dbReference type="SAM" id="Phobius"/>
    </source>
</evidence>
<dbReference type="PROSITE" id="PS50850">
    <property type="entry name" value="MFS"/>
    <property type="match status" value="1"/>
</dbReference>
<dbReference type="SUPFAM" id="SSF103473">
    <property type="entry name" value="MFS general substrate transporter"/>
    <property type="match status" value="1"/>
</dbReference>
<dbReference type="Pfam" id="PF00083">
    <property type="entry name" value="Sugar_tr"/>
    <property type="match status" value="1"/>
</dbReference>
<evidence type="ECO:0000256" key="4">
    <source>
        <dbReference type="ARBA" id="ARBA00023136"/>
    </source>
</evidence>
<feature type="transmembrane region" description="Helical" evidence="5">
    <location>
        <begin position="161"/>
        <end position="189"/>
    </location>
</feature>
<feature type="transmembrane region" description="Helical" evidence="5">
    <location>
        <begin position="20"/>
        <end position="41"/>
    </location>
</feature>
<dbReference type="InterPro" id="IPR020846">
    <property type="entry name" value="MFS_dom"/>
</dbReference>
<evidence type="ECO:0000313" key="8">
    <source>
        <dbReference type="Proteomes" id="UP000887013"/>
    </source>
</evidence>
<sequence>MEFEDILVQVGGYGRFQRHLTIFFLIPVSCVLPCFWMNFIFMVSVPDHWCHVPELSNLSIAQQRMLISPPGNPSCSMYNMNYSQVLDAESFMEANNTDVIIPCIHGWQYDKQNYDATASTKFDLVCDKSHYPSLLLTLQNVGSLIGTPIYGILSDKYGRKLLFLILAIIVSSTEIASVLVNDFIIFAVLRTINGSVLPSMFTSAFILISEIVAPEMRAHMNGVINCSWTFGLCVLPLVAYFSRTWVILGAVSAGSGFCILIYYFFLPESPSWFVSQGRYEEAATIMMKIAKANGKTQDHDYILKQLQTLGDKIKQTKDEEKKDPQSGLLKYPRLRRNFIILSICWTAFYVAYGGLTYNIVNLNGNEFLNFFLLSVVEVPGNLTFWFFMDRYGRRWSAAIGFLLIGIICFLPILNFNSSDIAASMLSKFLISGIFMITDQQGSELFPTVFRTFGIGTGKTVATAATLFIPYITVLGEYGKALPFVLVGVTCLITGVLATFLPETLNENLPQTITDAEAFGKDQKYFSITRKAKTEKEWPHDTNEISVRL</sequence>
<keyword evidence="8" id="KW-1185">Reference proteome</keyword>
<dbReference type="GO" id="GO:0022857">
    <property type="term" value="F:transmembrane transporter activity"/>
    <property type="evidence" value="ECO:0007669"/>
    <property type="project" value="InterPro"/>
</dbReference>
<comment type="caution">
    <text evidence="7">The sequence shown here is derived from an EMBL/GenBank/DDBJ whole genome shotgun (WGS) entry which is preliminary data.</text>
</comment>